<feature type="region of interest" description="Disordered" evidence="1">
    <location>
        <begin position="42"/>
        <end position="63"/>
    </location>
</feature>
<evidence type="ECO:0000313" key="2">
    <source>
        <dbReference type="EMBL" id="MCX5617785.1"/>
    </source>
</evidence>
<reference evidence="2" key="1">
    <citation type="submission" date="2022-07" db="EMBL/GenBank/DDBJ databases">
        <title>Bombella genomes.</title>
        <authorList>
            <person name="Harer L."/>
            <person name="Styblova S."/>
            <person name="Ehrmann M."/>
        </authorList>
    </citation>
    <scope>NUCLEOTIDE SEQUENCE</scope>
    <source>
        <strain evidence="2">TMW 2.2543</strain>
    </source>
</reference>
<accession>A0ABT3WF94</accession>
<comment type="caution">
    <text evidence="2">The sequence shown here is derived from an EMBL/GenBank/DDBJ whole genome shotgun (WGS) entry which is preliminary data.</text>
</comment>
<evidence type="ECO:0000256" key="1">
    <source>
        <dbReference type="SAM" id="MobiDB-lite"/>
    </source>
</evidence>
<keyword evidence="3" id="KW-1185">Reference proteome</keyword>
<evidence type="ECO:0008006" key="4">
    <source>
        <dbReference type="Google" id="ProtNLM"/>
    </source>
</evidence>
<dbReference type="Proteomes" id="UP001165576">
    <property type="component" value="Unassembled WGS sequence"/>
</dbReference>
<gene>
    <name evidence="2" type="ORF">NQF86_03730</name>
</gene>
<dbReference type="EMBL" id="JANIDY010000001">
    <property type="protein sequence ID" value="MCX5617785.1"/>
    <property type="molecule type" value="Genomic_DNA"/>
</dbReference>
<organism evidence="2 3">
    <name type="scientific">Bombella pluederhausensis</name>
    <dbReference type="NCBI Taxonomy" id="2967336"/>
    <lineage>
        <taxon>Bacteria</taxon>
        <taxon>Pseudomonadati</taxon>
        <taxon>Pseudomonadota</taxon>
        <taxon>Alphaproteobacteria</taxon>
        <taxon>Acetobacterales</taxon>
        <taxon>Acetobacteraceae</taxon>
        <taxon>Bombella</taxon>
    </lineage>
</organism>
<name>A0ABT3WF94_9PROT</name>
<sequence>MAGPALNGEMIVRFLQSSIMMRAALALMSGVLLLGLSACGRPGAPKAPGPSDKITYPQIYPPE</sequence>
<dbReference type="RefSeq" id="WP_266116476.1">
    <property type="nucleotide sequence ID" value="NZ_JANIDY010000001.1"/>
</dbReference>
<proteinExistence type="predicted"/>
<protein>
    <recommendedName>
        <fullName evidence="4">Lipoprotein</fullName>
    </recommendedName>
</protein>
<evidence type="ECO:0000313" key="3">
    <source>
        <dbReference type="Proteomes" id="UP001165576"/>
    </source>
</evidence>